<dbReference type="GO" id="GO:0006974">
    <property type="term" value="P:DNA damage response"/>
    <property type="evidence" value="ECO:0007669"/>
    <property type="project" value="InterPro"/>
</dbReference>
<dbReference type="EMBL" id="ASPP01005417">
    <property type="protein sequence ID" value="ETO30576.1"/>
    <property type="molecule type" value="Genomic_DNA"/>
</dbReference>
<gene>
    <name evidence="1" type="ORF">RFI_06544</name>
</gene>
<dbReference type="GO" id="GO:0004674">
    <property type="term" value="F:protein serine/threonine kinase activity"/>
    <property type="evidence" value="ECO:0007669"/>
    <property type="project" value="InterPro"/>
</dbReference>
<organism evidence="1 2">
    <name type="scientific">Reticulomyxa filosa</name>
    <dbReference type="NCBI Taxonomy" id="46433"/>
    <lineage>
        <taxon>Eukaryota</taxon>
        <taxon>Sar</taxon>
        <taxon>Rhizaria</taxon>
        <taxon>Retaria</taxon>
        <taxon>Foraminifera</taxon>
        <taxon>Monothalamids</taxon>
        <taxon>Reticulomyxidae</taxon>
        <taxon>Reticulomyxa</taxon>
    </lineage>
</organism>
<name>X6NX38_RETFI</name>
<evidence type="ECO:0000313" key="1">
    <source>
        <dbReference type="EMBL" id="ETO30576.1"/>
    </source>
</evidence>
<proteinExistence type="predicted"/>
<dbReference type="Proteomes" id="UP000023152">
    <property type="component" value="Unassembled WGS sequence"/>
</dbReference>
<keyword evidence="2" id="KW-1185">Reference proteome</keyword>
<dbReference type="AlphaFoldDB" id="X6NX38"/>
<dbReference type="PANTHER" id="PTHR37079:SF4">
    <property type="entry name" value="SERINE_THREONINE-PROTEIN KINASE ATM"/>
    <property type="match status" value="1"/>
</dbReference>
<comment type="caution">
    <text evidence="1">The sequence shown here is derived from an EMBL/GenBank/DDBJ whole genome shotgun (WGS) entry which is preliminary data.</text>
</comment>
<protein>
    <submittedName>
        <fullName evidence="1">Uncharacterized protein</fullName>
    </submittedName>
</protein>
<dbReference type="InterPro" id="IPR038980">
    <property type="entry name" value="ATM_plant"/>
</dbReference>
<reference evidence="1 2" key="1">
    <citation type="journal article" date="2013" name="Curr. Biol.">
        <title>The Genome of the Foraminiferan Reticulomyxa filosa.</title>
        <authorList>
            <person name="Glockner G."/>
            <person name="Hulsmann N."/>
            <person name="Schleicher M."/>
            <person name="Noegel A.A."/>
            <person name="Eichinger L."/>
            <person name="Gallinger C."/>
            <person name="Pawlowski J."/>
            <person name="Sierra R."/>
            <person name="Euteneuer U."/>
            <person name="Pillet L."/>
            <person name="Moustafa A."/>
            <person name="Platzer M."/>
            <person name="Groth M."/>
            <person name="Szafranski K."/>
            <person name="Schliwa M."/>
        </authorList>
    </citation>
    <scope>NUCLEOTIDE SEQUENCE [LARGE SCALE GENOMIC DNA]</scope>
</reference>
<sequence>KKKKKKKKGGTISQLAVECLSHLGLMHPSTFNEYKALRRVDVMSKSKSTEVEPVGESAKYNTRNKFILECLGDYMFDERGIVTLIAHFTLVAIFQHSCGQDAYSVLSDHDKQWMNALKCTKKSSINFGASNEIMSLHQQAQTYLNEREPWQFDPDSSFETWISHLSYFLITEKLKSNAEHSIIRSCNVVCLLCPDFAQLIFPWIISETICSQSNNQTSWKKISVEMAQGINSLLTTKNVLPKQIIELVLTVLQHIRKEIESQQHPVLSNRNDSSTSEESKSYYQTKSTLPWKEQIFEWSWICSGDVFFAHLDLLSVAEWACKYGYADSGIYFAEMWCAHQFGHRVPLLGFYRKAQIATAKFVFEFVHTYTFYTCQNVLISCYRQSTDKDGIYGVLNRNVCNDNMESDVLKAEYEQQFAYALLGHDTLMEISLELSLFGFKKKNYIKKNVKIKTKNEIGCLARVLNSNGCYNMLFAHLQHMKSTNRVDLGEMYYESAWRSQQWDLPPLQTEVWSALNTTSAFEIEGQKNNNAFHSAVYQSLRALQQQNQYEFDAVIARGKSEWIQSLTNGQQCNTEQMLSSYCKLVELQQFHDLEMAWDLLHDEQGVITSRCTNTVLKQI</sequence>
<dbReference type="PANTHER" id="PTHR37079">
    <property type="entry name" value="SERINE/THREONINE-PROTEIN KINASE ATM"/>
    <property type="match status" value="1"/>
</dbReference>
<accession>X6NX38</accession>
<evidence type="ECO:0000313" key="2">
    <source>
        <dbReference type="Proteomes" id="UP000023152"/>
    </source>
</evidence>
<feature type="non-terminal residue" evidence="1">
    <location>
        <position position="1"/>
    </location>
</feature>